<evidence type="ECO:0000313" key="3">
    <source>
        <dbReference type="Proteomes" id="UP000015106"/>
    </source>
</evidence>
<keyword evidence="3" id="KW-1185">Reference proteome</keyword>
<accession>A0A8R7PRD2</accession>
<dbReference type="Proteomes" id="UP000015106">
    <property type="component" value="Chromosome 3"/>
</dbReference>
<reference evidence="2" key="2">
    <citation type="submission" date="2018-03" db="EMBL/GenBank/DDBJ databases">
        <title>The Triticum urartu genome reveals the dynamic nature of wheat genome evolution.</title>
        <authorList>
            <person name="Ling H."/>
            <person name="Ma B."/>
            <person name="Shi X."/>
            <person name="Liu H."/>
            <person name="Dong L."/>
            <person name="Sun H."/>
            <person name="Cao Y."/>
            <person name="Gao Q."/>
            <person name="Zheng S."/>
            <person name="Li Y."/>
            <person name="Yu Y."/>
            <person name="Du H."/>
            <person name="Qi M."/>
            <person name="Li Y."/>
            <person name="Yu H."/>
            <person name="Cui Y."/>
            <person name="Wang N."/>
            <person name="Chen C."/>
            <person name="Wu H."/>
            <person name="Zhao Y."/>
            <person name="Zhang J."/>
            <person name="Li Y."/>
            <person name="Zhou W."/>
            <person name="Zhang B."/>
            <person name="Hu W."/>
            <person name="Eijk M."/>
            <person name="Tang J."/>
            <person name="Witsenboer H."/>
            <person name="Zhao S."/>
            <person name="Li Z."/>
            <person name="Zhang A."/>
            <person name="Wang D."/>
            <person name="Liang C."/>
        </authorList>
    </citation>
    <scope>NUCLEOTIDE SEQUENCE [LARGE SCALE GENOMIC DNA]</scope>
    <source>
        <strain evidence="2">cv. G1812</strain>
    </source>
</reference>
<dbReference type="Gramene" id="TuG1812G0300002416.01.T01">
    <property type="protein sequence ID" value="TuG1812G0300002416.01.T01.cds350621"/>
    <property type="gene ID" value="TuG1812G0300002416.01"/>
</dbReference>
<feature type="region of interest" description="Disordered" evidence="1">
    <location>
        <begin position="30"/>
        <end position="77"/>
    </location>
</feature>
<reference evidence="3" key="1">
    <citation type="journal article" date="2013" name="Nature">
        <title>Draft genome of the wheat A-genome progenitor Triticum urartu.</title>
        <authorList>
            <person name="Ling H.Q."/>
            <person name="Zhao S."/>
            <person name="Liu D."/>
            <person name="Wang J."/>
            <person name="Sun H."/>
            <person name="Zhang C."/>
            <person name="Fan H."/>
            <person name="Li D."/>
            <person name="Dong L."/>
            <person name="Tao Y."/>
            <person name="Gao C."/>
            <person name="Wu H."/>
            <person name="Li Y."/>
            <person name="Cui Y."/>
            <person name="Guo X."/>
            <person name="Zheng S."/>
            <person name="Wang B."/>
            <person name="Yu K."/>
            <person name="Liang Q."/>
            <person name="Yang W."/>
            <person name="Lou X."/>
            <person name="Chen J."/>
            <person name="Feng M."/>
            <person name="Jian J."/>
            <person name="Zhang X."/>
            <person name="Luo G."/>
            <person name="Jiang Y."/>
            <person name="Liu J."/>
            <person name="Wang Z."/>
            <person name="Sha Y."/>
            <person name="Zhang B."/>
            <person name="Wu H."/>
            <person name="Tang D."/>
            <person name="Shen Q."/>
            <person name="Xue P."/>
            <person name="Zou S."/>
            <person name="Wang X."/>
            <person name="Liu X."/>
            <person name="Wang F."/>
            <person name="Yang Y."/>
            <person name="An X."/>
            <person name="Dong Z."/>
            <person name="Zhang K."/>
            <person name="Zhang X."/>
            <person name="Luo M.C."/>
            <person name="Dvorak J."/>
            <person name="Tong Y."/>
            <person name="Wang J."/>
            <person name="Yang H."/>
            <person name="Li Z."/>
            <person name="Wang D."/>
            <person name="Zhang A."/>
            <person name="Wang J."/>
        </authorList>
    </citation>
    <scope>NUCLEOTIDE SEQUENCE</scope>
    <source>
        <strain evidence="3">cv. G1812</strain>
    </source>
</reference>
<organism evidence="2 3">
    <name type="scientific">Triticum urartu</name>
    <name type="common">Red wild einkorn</name>
    <name type="synonym">Crithodium urartu</name>
    <dbReference type="NCBI Taxonomy" id="4572"/>
    <lineage>
        <taxon>Eukaryota</taxon>
        <taxon>Viridiplantae</taxon>
        <taxon>Streptophyta</taxon>
        <taxon>Embryophyta</taxon>
        <taxon>Tracheophyta</taxon>
        <taxon>Spermatophyta</taxon>
        <taxon>Magnoliopsida</taxon>
        <taxon>Liliopsida</taxon>
        <taxon>Poales</taxon>
        <taxon>Poaceae</taxon>
        <taxon>BOP clade</taxon>
        <taxon>Pooideae</taxon>
        <taxon>Triticodae</taxon>
        <taxon>Triticeae</taxon>
        <taxon>Triticinae</taxon>
        <taxon>Triticum</taxon>
    </lineage>
</organism>
<name>A0A8R7PRD2_TRIUA</name>
<dbReference type="AlphaFoldDB" id="A0A8R7PRD2"/>
<evidence type="ECO:0000313" key="2">
    <source>
        <dbReference type="EnsemblPlants" id="TuG1812G0300002416.01.T01.cds350621"/>
    </source>
</evidence>
<reference evidence="2" key="3">
    <citation type="submission" date="2022-06" db="UniProtKB">
        <authorList>
            <consortium name="EnsemblPlants"/>
        </authorList>
    </citation>
    <scope>IDENTIFICATION</scope>
</reference>
<protein>
    <submittedName>
        <fullName evidence="2">Uncharacterized protein</fullName>
    </submittedName>
</protein>
<proteinExistence type="predicted"/>
<evidence type="ECO:0000256" key="1">
    <source>
        <dbReference type="SAM" id="MobiDB-lite"/>
    </source>
</evidence>
<dbReference type="EnsemblPlants" id="TuG1812G0300002416.01.T01">
    <property type="protein sequence ID" value="TuG1812G0300002416.01.T01.cds350621"/>
    <property type="gene ID" value="TuG1812G0300002416.01"/>
</dbReference>
<sequence>MEGDEAAAGGQRPWQFRAWCGAAGQRCWRSGDTGTQSKGAGEEMGSSGCSWSLGHGCTTGEEEGATKGRHDPVGRGV</sequence>
<feature type="compositionally biased region" description="Basic and acidic residues" evidence="1">
    <location>
        <begin position="64"/>
        <end position="77"/>
    </location>
</feature>